<keyword evidence="2" id="KW-1185">Reference proteome</keyword>
<dbReference type="KEGG" id="cbot:ATE48_00280"/>
<gene>
    <name evidence="1" type="ORF">ATE48_00280</name>
</gene>
<dbReference type="Proteomes" id="UP000092498">
    <property type="component" value="Chromosome"/>
</dbReference>
<reference evidence="1 2" key="1">
    <citation type="submission" date="2015-11" db="EMBL/GenBank/DDBJ databases">
        <title>Whole-Genome Sequence of Candidatus Oderbacter manganicum from the National Park Lower Oder Valley, Germany.</title>
        <authorList>
            <person name="Braun B."/>
            <person name="Liere K."/>
            <person name="Szewzyk U."/>
        </authorList>
    </citation>
    <scope>NUCLEOTIDE SEQUENCE [LARGE SCALE GENOMIC DNA]</scope>
    <source>
        <strain evidence="1 2">OTSz_A_272</strain>
    </source>
</reference>
<dbReference type="STRING" id="1759059.ATE48_00280"/>
<organism evidence="1 2">
    <name type="scientific">Candidatus Viadribacter manganicus</name>
    <dbReference type="NCBI Taxonomy" id="1759059"/>
    <lineage>
        <taxon>Bacteria</taxon>
        <taxon>Pseudomonadati</taxon>
        <taxon>Pseudomonadota</taxon>
        <taxon>Alphaproteobacteria</taxon>
        <taxon>Hyphomonadales</taxon>
        <taxon>Hyphomonadaceae</taxon>
        <taxon>Candidatus Viadribacter</taxon>
    </lineage>
</organism>
<dbReference type="RefSeq" id="WP_066766559.1">
    <property type="nucleotide sequence ID" value="NZ_CP013244.1"/>
</dbReference>
<dbReference type="InParanoid" id="A0A1B1AD33"/>
<dbReference type="EMBL" id="CP013244">
    <property type="protein sequence ID" value="ANP44466.1"/>
    <property type="molecule type" value="Genomic_DNA"/>
</dbReference>
<evidence type="ECO:0000313" key="2">
    <source>
        <dbReference type="Proteomes" id="UP000092498"/>
    </source>
</evidence>
<accession>A0A1B1AD33</accession>
<name>A0A1B1AD33_9PROT</name>
<protein>
    <submittedName>
        <fullName evidence="1">Uncharacterized protein</fullName>
    </submittedName>
</protein>
<proteinExistence type="predicted"/>
<evidence type="ECO:0000313" key="1">
    <source>
        <dbReference type="EMBL" id="ANP44466.1"/>
    </source>
</evidence>
<dbReference type="AlphaFoldDB" id="A0A1B1AD33"/>
<sequence>MHFAGTIGVLSRPQAAISAAWSAISVAWPAVTSTNEDRAITWAGALGSRTVVAEYSGSGTISYRVNGGAWTVGPSVSITSGQTVGWRIQFAGSENLAVPVKVDSVLLTSFQAIATGFP</sequence>